<keyword evidence="4" id="KW-1185">Reference proteome</keyword>
<feature type="transmembrane region" description="Helical" evidence="1">
    <location>
        <begin position="88"/>
        <end position="108"/>
    </location>
</feature>
<keyword evidence="1" id="KW-0812">Transmembrane</keyword>
<dbReference type="PANTHER" id="PTHR40465:SF1">
    <property type="entry name" value="DUF6534 DOMAIN-CONTAINING PROTEIN"/>
    <property type="match status" value="1"/>
</dbReference>
<dbReference type="InterPro" id="IPR045339">
    <property type="entry name" value="DUF6534"/>
</dbReference>
<evidence type="ECO:0000313" key="3">
    <source>
        <dbReference type="EMBL" id="KAJ7633940.1"/>
    </source>
</evidence>
<dbReference type="Proteomes" id="UP001221757">
    <property type="component" value="Unassembled WGS sequence"/>
</dbReference>
<dbReference type="AlphaFoldDB" id="A0AAD7FNF1"/>
<accession>A0AAD7FNF1</accession>
<feature type="transmembrane region" description="Helical" evidence="1">
    <location>
        <begin position="202"/>
        <end position="221"/>
    </location>
</feature>
<keyword evidence="1" id="KW-1133">Transmembrane helix</keyword>
<keyword evidence="1" id="KW-0472">Membrane</keyword>
<evidence type="ECO:0000256" key="1">
    <source>
        <dbReference type="SAM" id="Phobius"/>
    </source>
</evidence>
<protein>
    <recommendedName>
        <fullName evidence="2">DUF6534 domain-containing protein</fullName>
    </recommendedName>
</protein>
<proteinExistence type="predicted"/>
<feature type="transmembrane region" description="Helical" evidence="1">
    <location>
        <begin position="48"/>
        <end position="68"/>
    </location>
</feature>
<feature type="transmembrane region" description="Helical" evidence="1">
    <location>
        <begin position="16"/>
        <end position="36"/>
    </location>
</feature>
<sequence>MSGIPPLDSTLGAVEIGGVVSTFLFGLGTLQTYHFYQLFPEDRRALKWTVAILWFLELAHTIATWHAIYTLTVTLYAQPQFIDAPPHSIYVTILLSALISGIVQTLFANRIRVLSGRWPITLICWVLTFARGAFAMAAFVVILQAPSLLVFEAQFPWLISAAFGIAAGVDVLVTGSLCYYLWKMRANGADRTRRMVETIVTWTIETGLVTCASSVVGLIMVVTRHDLLWATFFLISAKLFSNCYLASLNARQRLRESDRNVVNFSSKSISRSHRPMAVEMTTVTHSAEDFRLEEKDLEAADK</sequence>
<gene>
    <name evidence="3" type="ORF">B0H17DRAFT_1107891</name>
</gene>
<feature type="domain" description="DUF6534" evidence="2">
    <location>
        <begin position="167"/>
        <end position="253"/>
    </location>
</feature>
<evidence type="ECO:0000259" key="2">
    <source>
        <dbReference type="Pfam" id="PF20152"/>
    </source>
</evidence>
<name>A0AAD7FNF1_MYCRO</name>
<dbReference type="Pfam" id="PF20152">
    <property type="entry name" value="DUF6534"/>
    <property type="match status" value="1"/>
</dbReference>
<reference evidence="3" key="1">
    <citation type="submission" date="2023-03" db="EMBL/GenBank/DDBJ databases">
        <title>Massive genome expansion in bonnet fungi (Mycena s.s.) driven by repeated elements and novel gene families across ecological guilds.</title>
        <authorList>
            <consortium name="Lawrence Berkeley National Laboratory"/>
            <person name="Harder C.B."/>
            <person name="Miyauchi S."/>
            <person name="Viragh M."/>
            <person name="Kuo A."/>
            <person name="Thoen E."/>
            <person name="Andreopoulos B."/>
            <person name="Lu D."/>
            <person name="Skrede I."/>
            <person name="Drula E."/>
            <person name="Henrissat B."/>
            <person name="Morin E."/>
            <person name="Kohler A."/>
            <person name="Barry K."/>
            <person name="LaButti K."/>
            <person name="Morin E."/>
            <person name="Salamov A."/>
            <person name="Lipzen A."/>
            <person name="Mereny Z."/>
            <person name="Hegedus B."/>
            <person name="Baldrian P."/>
            <person name="Stursova M."/>
            <person name="Weitz H."/>
            <person name="Taylor A."/>
            <person name="Grigoriev I.V."/>
            <person name="Nagy L.G."/>
            <person name="Martin F."/>
            <person name="Kauserud H."/>
        </authorList>
    </citation>
    <scope>NUCLEOTIDE SEQUENCE</scope>
    <source>
        <strain evidence="3">CBHHK067</strain>
    </source>
</reference>
<feature type="transmembrane region" description="Helical" evidence="1">
    <location>
        <begin position="120"/>
        <end position="145"/>
    </location>
</feature>
<comment type="caution">
    <text evidence="3">The sequence shown here is derived from an EMBL/GenBank/DDBJ whole genome shotgun (WGS) entry which is preliminary data.</text>
</comment>
<dbReference type="EMBL" id="JARKIE010000483">
    <property type="protein sequence ID" value="KAJ7633940.1"/>
    <property type="molecule type" value="Genomic_DNA"/>
</dbReference>
<feature type="transmembrane region" description="Helical" evidence="1">
    <location>
        <begin position="227"/>
        <end position="245"/>
    </location>
</feature>
<dbReference type="PANTHER" id="PTHR40465">
    <property type="entry name" value="CHROMOSOME 1, WHOLE GENOME SHOTGUN SEQUENCE"/>
    <property type="match status" value="1"/>
</dbReference>
<feature type="transmembrane region" description="Helical" evidence="1">
    <location>
        <begin position="157"/>
        <end position="182"/>
    </location>
</feature>
<evidence type="ECO:0000313" key="4">
    <source>
        <dbReference type="Proteomes" id="UP001221757"/>
    </source>
</evidence>
<organism evidence="3 4">
    <name type="scientific">Mycena rosella</name>
    <name type="common">Pink bonnet</name>
    <name type="synonym">Agaricus rosellus</name>
    <dbReference type="NCBI Taxonomy" id="1033263"/>
    <lineage>
        <taxon>Eukaryota</taxon>
        <taxon>Fungi</taxon>
        <taxon>Dikarya</taxon>
        <taxon>Basidiomycota</taxon>
        <taxon>Agaricomycotina</taxon>
        <taxon>Agaricomycetes</taxon>
        <taxon>Agaricomycetidae</taxon>
        <taxon>Agaricales</taxon>
        <taxon>Marasmiineae</taxon>
        <taxon>Mycenaceae</taxon>
        <taxon>Mycena</taxon>
    </lineage>
</organism>